<feature type="compositionally biased region" description="Basic and acidic residues" evidence="1">
    <location>
        <begin position="254"/>
        <end position="270"/>
    </location>
</feature>
<feature type="non-terminal residue" evidence="2">
    <location>
        <position position="1"/>
    </location>
</feature>
<reference evidence="2" key="1">
    <citation type="submission" date="2020-02" db="EMBL/GenBank/DDBJ databases">
        <authorList>
            <person name="Meier V. D."/>
        </authorList>
    </citation>
    <scope>NUCLEOTIDE SEQUENCE</scope>
    <source>
        <strain evidence="2">AVDCRST_MAG34</strain>
    </source>
</reference>
<feature type="compositionally biased region" description="Basic and acidic residues" evidence="1">
    <location>
        <begin position="1"/>
        <end position="14"/>
    </location>
</feature>
<sequence>EVPEGTPRHPREAQADGQALPPHRALDRHGLPADPHDLHRAQDSVRRQAQPVRSLLVVLVGEHHDRVDRRELRQLLPQQLLADGAEHAAGRGALDDGRLRVRAAAVPGAGHRVLRRGGRPAGAVLHLHDPAVLPAAWHGAAGLPARGEPGAGEHRTVLWHVLHARLLLRPAGRARPGGACGRCLRVADLPQGDAAPGHLGHRGPVGLHLPDQLEQLPGAVALHPQRRVPAAHHRAVPLPRRAFHRHRTAGGGNADHDPPGDRAVRRDAEAGHPGLPLRRGQGL</sequence>
<feature type="region of interest" description="Disordered" evidence="1">
    <location>
        <begin position="1"/>
        <end position="47"/>
    </location>
</feature>
<protein>
    <submittedName>
        <fullName evidence="2">ABC transporter, permease protein 2 (Cluster 1, maltose/g3p/polyamine/iron)</fullName>
    </submittedName>
</protein>
<proteinExistence type="predicted"/>
<evidence type="ECO:0000313" key="2">
    <source>
        <dbReference type="EMBL" id="CAA9334573.1"/>
    </source>
</evidence>
<feature type="compositionally biased region" description="Basic and acidic residues" evidence="1">
    <location>
        <begin position="24"/>
        <end position="46"/>
    </location>
</feature>
<dbReference type="EMBL" id="CADCUI010000012">
    <property type="protein sequence ID" value="CAA9334573.1"/>
    <property type="molecule type" value="Genomic_DNA"/>
</dbReference>
<name>A0A6J4LK54_9ACTN</name>
<gene>
    <name evidence="2" type="ORF">AVDCRST_MAG34-604</name>
</gene>
<organism evidence="2">
    <name type="scientific">uncultured Nocardioidaceae bacterium</name>
    <dbReference type="NCBI Taxonomy" id="253824"/>
    <lineage>
        <taxon>Bacteria</taxon>
        <taxon>Bacillati</taxon>
        <taxon>Actinomycetota</taxon>
        <taxon>Actinomycetes</taxon>
        <taxon>Propionibacteriales</taxon>
        <taxon>Nocardioidaceae</taxon>
        <taxon>environmental samples</taxon>
    </lineage>
</organism>
<feature type="non-terminal residue" evidence="2">
    <location>
        <position position="283"/>
    </location>
</feature>
<evidence type="ECO:0000256" key="1">
    <source>
        <dbReference type="SAM" id="MobiDB-lite"/>
    </source>
</evidence>
<dbReference type="AlphaFoldDB" id="A0A6J4LK54"/>
<accession>A0A6J4LK54</accession>
<feature type="region of interest" description="Disordered" evidence="1">
    <location>
        <begin position="245"/>
        <end position="283"/>
    </location>
</feature>